<dbReference type="InterPro" id="IPR038301">
    <property type="entry name" value="AraC-like_sf"/>
</dbReference>
<dbReference type="EMBL" id="CP101740">
    <property type="protein sequence ID" value="UUL83563.1"/>
    <property type="molecule type" value="Genomic_DNA"/>
</dbReference>
<proteinExistence type="predicted"/>
<dbReference type="RefSeq" id="WP_256507402.1">
    <property type="nucleotide sequence ID" value="NZ_CP101740.1"/>
</dbReference>
<evidence type="ECO:0000313" key="2">
    <source>
        <dbReference type="Proteomes" id="UP001058533"/>
    </source>
</evidence>
<accession>A0ABY5L9E2</accession>
<name>A0ABY5L9E2_9SPHN</name>
<reference evidence="1" key="1">
    <citation type="submission" date="2022-07" db="EMBL/GenBank/DDBJ databases">
        <title>Sphingomonas sp. nov., a novel bacterium isolated from the north slope of the Mount Everest.</title>
        <authorList>
            <person name="Cui X."/>
            <person name="Liu Y."/>
        </authorList>
    </citation>
    <scope>NUCLEOTIDE SEQUENCE</scope>
    <source>
        <strain evidence="1">S5-59</strain>
    </source>
</reference>
<dbReference type="Proteomes" id="UP001058533">
    <property type="component" value="Chromosome"/>
</dbReference>
<keyword evidence="2" id="KW-1185">Reference proteome</keyword>
<dbReference type="Gene3D" id="1.10.8.930">
    <property type="entry name" value="Protein of unknown function DUF1465"/>
    <property type="match status" value="1"/>
</dbReference>
<gene>
    <name evidence="1" type="ORF">NMP03_04895</name>
</gene>
<sequence>MDPDGTLRIERRLIDSLYVEAMLLADEARGYFDEGGKGDRDALAPLARVSFSCESLKLTTRLMHVIAWLLTQRAVAAGELSPRDALDRTRRLGGAPASDDAAIAAMPRAAGALVRASIDLHRRVALLDSAQARPRFAPSPARSMIDRLAGAF</sequence>
<organism evidence="1 2">
    <name type="scientific">Sphingomonas qomolangmaensis</name>
    <dbReference type="NCBI Taxonomy" id="2918765"/>
    <lineage>
        <taxon>Bacteria</taxon>
        <taxon>Pseudomonadati</taxon>
        <taxon>Pseudomonadota</taxon>
        <taxon>Alphaproteobacteria</taxon>
        <taxon>Sphingomonadales</taxon>
        <taxon>Sphingomonadaceae</taxon>
        <taxon>Sphingomonas</taxon>
    </lineage>
</organism>
<dbReference type="InterPro" id="IPR010848">
    <property type="entry name" value="DUF1465"/>
</dbReference>
<dbReference type="Pfam" id="PF07323">
    <property type="entry name" value="DUF1465"/>
    <property type="match status" value="1"/>
</dbReference>
<protein>
    <submittedName>
        <fullName evidence="1">DUF1465 family protein</fullName>
    </submittedName>
</protein>
<evidence type="ECO:0000313" key="1">
    <source>
        <dbReference type="EMBL" id="UUL83563.1"/>
    </source>
</evidence>